<name>A0A4D6NCH9_VIGUN</name>
<dbReference type="Gramene" id="Vigun05g137700.1.v1.2">
    <property type="protein sequence ID" value="Vigun05g137700.1.v1.2.CDS.1"/>
    <property type="gene ID" value="Vigun05g137700.v1.2"/>
</dbReference>
<dbReference type="Proteomes" id="UP000501690">
    <property type="component" value="Linkage Group LG10"/>
</dbReference>
<dbReference type="PANTHER" id="PTHR31579:SF43">
    <property type="entry name" value="DUF506 FAMILY PROTEIN"/>
    <property type="match status" value="1"/>
</dbReference>
<dbReference type="EMBL" id="CP039354">
    <property type="protein sequence ID" value="QCE11426.1"/>
    <property type="molecule type" value="Genomic_DNA"/>
</dbReference>
<proteinExistence type="predicted"/>
<protein>
    <submittedName>
        <fullName evidence="1">Uncharacterized protein</fullName>
    </submittedName>
</protein>
<dbReference type="AlphaFoldDB" id="A0A4D6NCH9"/>
<dbReference type="PANTHER" id="PTHR31579">
    <property type="entry name" value="OS03G0796600 PROTEIN"/>
    <property type="match status" value="1"/>
</dbReference>
<accession>A0A4D6NCH9</accession>
<dbReference type="Pfam" id="PF04720">
    <property type="entry name" value="PDDEXK_6"/>
    <property type="match status" value="1"/>
</dbReference>
<reference evidence="1 2" key="1">
    <citation type="submission" date="2019-04" db="EMBL/GenBank/DDBJ databases">
        <title>An improved genome assembly and genetic linkage map for asparagus bean, Vigna unguiculata ssp. sesquipedialis.</title>
        <authorList>
            <person name="Xia Q."/>
            <person name="Zhang R."/>
            <person name="Dong Y."/>
        </authorList>
    </citation>
    <scope>NUCLEOTIDE SEQUENCE [LARGE SCALE GENOMIC DNA]</scope>
    <source>
        <tissue evidence="1">Leaf</tissue>
    </source>
</reference>
<organism evidence="1 2">
    <name type="scientific">Vigna unguiculata</name>
    <name type="common">Cowpea</name>
    <dbReference type="NCBI Taxonomy" id="3917"/>
    <lineage>
        <taxon>Eukaryota</taxon>
        <taxon>Viridiplantae</taxon>
        <taxon>Streptophyta</taxon>
        <taxon>Embryophyta</taxon>
        <taxon>Tracheophyta</taxon>
        <taxon>Spermatophyta</taxon>
        <taxon>Magnoliopsida</taxon>
        <taxon>eudicotyledons</taxon>
        <taxon>Gunneridae</taxon>
        <taxon>Pentapetalae</taxon>
        <taxon>rosids</taxon>
        <taxon>fabids</taxon>
        <taxon>Fabales</taxon>
        <taxon>Fabaceae</taxon>
        <taxon>Papilionoideae</taxon>
        <taxon>50 kb inversion clade</taxon>
        <taxon>NPAAA clade</taxon>
        <taxon>indigoferoid/millettioid clade</taxon>
        <taxon>Phaseoleae</taxon>
        <taxon>Vigna</taxon>
    </lineage>
</organism>
<sequence>MPTFPRKKRVTYPFDDQARARLVSADQWNFNSSTQYSDDSDSLSLSNLVHGFFEEEDTNSSSEDSAFDESDSDRVDSVKDLADSVTDSSGLAISLYNADTYRNLLSAHVSEAAEKFGFLREREAALFRQKVVAFLRDRRHNAAVCETTPDALGGSHEFIDVVHSDAAKWRYFVDLDFHAQFKIVRPTRRFSDVLAAVPCIFVGCEEELKRTVSKLCEALMWCFRSKGLPVPPWRKNRYMQNKWFGPCRRTADPVQMAVNSTSCRSVGFDDTDFEAEGVVLFGQDDPSRNVY</sequence>
<dbReference type="OrthoDB" id="548115at2759"/>
<gene>
    <name evidence="1" type="ORF">DEO72_LG10g2659</name>
</gene>
<keyword evidence="2" id="KW-1185">Reference proteome</keyword>
<dbReference type="InterPro" id="IPR006502">
    <property type="entry name" value="PDDEXK-like"/>
</dbReference>
<evidence type="ECO:0000313" key="2">
    <source>
        <dbReference type="Proteomes" id="UP000501690"/>
    </source>
</evidence>
<evidence type="ECO:0000313" key="1">
    <source>
        <dbReference type="EMBL" id="QCE11426.1"/>
    </source>
</evidence>
<dbReference type="NCBIfam" id="TIGR01615">
    <property type="entry name" value="A_thal_3542"/>
    <property type="match status" value="1"/>
</dbReference>